<keyword evidence="4" id="KW-0547">Nucleotide-binding</keyword>
<keyword evidence="3 11" id="KW-0808">Transferase</keyword>
<dbReference type="PANTHER" id="PTHR32309:SF13">
    <property type="entry name" value="FERRIC ENTEROBACTIN TRANSPORT PROTEIN FEPE"/>
    <property type="match status" value="1"/>
</dbReference>
<sequence length="771" mass="85426">MPEVSSISKKNMEKDIIKIIANYSKYWYLFVIGAGICFVLAFLHLRYRVVPEYNIYAKILLNDKKGSDQSSNLETMSNFGLLKVSKNIQDEIGVLQSYDLMKITLDELGMAVGYYYEGRLNEMEVYKTQIPFHIILNDSVPISQYGDFGSFTLLDSKTFQIEVNDAEGNSKKTTYNFGEEIKTSSATFTVFLDDKNINFKSQKPILVSFNNTEELAKGYNNKLSVGTVEKDGGGLLQISMNDVIPERGIDVVKKLIEIYERKSTEHKNILANTTLSLIDGRLELLSGELSSVEKNVESYKKSNDLTDVSSDAARFIQLAGESDRELELIKSQIDGINALENNLAQSSGDSYALITAVGYQNASLTGLISRYNELVQTRKSMLRTAGVGNPVVIEISKQLLDLKNAITGNVQSIKSSLLSSKQNILNNAVSYKSKISTVPTAERALLEINRDQGLKQNLYLYLLQKREEEALSISVPFSETRIIEAPRAYPANKSKMPIYLGAILFGMFVPFVWIFSKNMLNSKVQTKEDIEEITDCFILGSIASNTEKNTVVVTENNVSPIAELFRLLRHNLKFSSQGKSEQVIMVTSGNQGEGKTFISINLAASLAVTGKKVVVLGFDLRAPKLMANVGLTNTLGITDFIINPTLSVNDIIVTYPEANNLFFIGSGTLPPNPGELMLSHRIKALIDTLKETFDYIIIDTAPIGKVSDAFSLAPYVNSTLYVVRSNYTEKAELEVFGDIVESNKLQSVMVVLNDVKLDKSSGYGYAYGGKA</sequence>
<evidence type="ECO:0000256" key="6">
    <source>
        <dbReference type="ARBA" id="ARBA00022840"/>
    </source>
</evidence>
<dbReference type="GO" id="GO:0004715">
    <property type="term" value="F:non-membrane spanning protein tyrosine kinase activity"/>
    <property type="evidence" value="ECO:0007669"/>
    <property type="project" value="UniProtKB-EC"/>
</dbReference>
<feature type="transmembrane region" description="Helical" evidence="9">
    <location>
        <begin position="496"/>
        <end position="515"/>
    </location>
</feature>
<accession>A0ABS4BT17</accession>
<evidence type="ECO:0000256" key="7">
    <source>
        <dbReference type="ARBA" id="ARBA00023137"/>
    </source>
</evidence>
<reference evidence="11 12" key="1">
    <citation type="submission" date="2021-04" db="EMBL/GenBank/DDBJ databases">
        <title>Mariniflexile gromovii gen. nov., sp. nov., a gliding bacterium isolated from the sea urchin Strongylocentrotus intermedius.</title>
        <authorList>
            <person name="Ko S."/>
            <person name="Le V."/>
            <person name="Ahn C.-Y."/>
            <person name="Oh H.-M."/>
        </authorList>
    </citation>
    <scope>NUCLEOTIDE SEQUENCE [LARGE SCALE GENOMIC DNA]</scope>
    <source>
        <strain evidence="11 12">KCTC 12570</strain>
    </source>
</reference>
<evidence type="ECO:0000313" key="11">
    <source>
        <dbReference type="EMBL" id="MBP0903728.1"/>
    </source>
</evidence>
<keyword evidence="7" id="KW-0829">Tyrosine-protein kinase</keyword>
<dbReference type="InterPro" id="IPR005702">
    <property type="entry name" value="Wzc-like_C"/>
</dbReference>
<dbReference type="InterPro" id="IPR027417">
    <property type="entry name" value="P-loop_NTPase"/>
</dbReference>
<name>A0ABS4BT17_9FLAO</name>
<dbReference type="InterPro" id="IPR025669">
    <property type="entry name" value="AAA_dom"/>
</dbReference>
<evidence type="ECO:0000256" key="3">
    <source>
        <dbReference type="ARBA" id="ARBA00022679"/>
    </source>
</evidence>
<organism evidence="11 12">
    <name type="scientific">Mariniflexile gromovii</name>
    <dbReference type="NCBI Taxonomy" id="362523"/>
    <lineage>
        <taxon>Bacteria</taxon>
        <taxon>Pseudomonadati</taxon>
        <taxon>Bacteroidota</taxon>
        <taxon>Flavobacteriia</taxon>
        <taxon>Flavobacteriales</taxon>
        <taxon>Flavobacteriaceae</taxon>
        <taxon>Mariniflexile</taxon>
    </lineage>
</organism>
<keyword evidence="6" id="KW-0067">ATP-binding</keyword>
<dbReference type="InterPro" id="IPR050445">
    <property type="entry name" value="Bact_polysacc_biosynth/exp"/>
</dbReference>
<dbReference type="Gene3D" id="3.40.50.300">
    <property type="entry name" value="P-loop containing nucleotide triphosphate hydrolases"/>
    <property type="match status" value="1"/>
</dbReference>
<keyword evidence="9" id="KW-0472">Membrane</keyword>
<evidence type="ECO:0000256" key="5">
    <source>
        <dbReference type="ARBA" id="ARBA00022777"/>
    </source>
</evidence>
<evidence type="ECO:0000256" key="1">
    <source>
        <dbReference type="ARBA" id="ARBA00007316"/>
    </source>
</evidence>
<keyword evidence="9" id="KW-0812">Transmembrane</keyword>
<proteinExistence type="inferred from homology"/>
<evidence type="ECO:0000313" key="12">
    <source>
        <dbReference type="Proteomes" id="UP000670776"/>
    </source>
</evidence>
<dbReference type="EMBL" id="JAGJCB010000005">
    <property type="protein sequence ID" value="MBP0903728.1"/>
    <property type="molecule type" value="Genomic_DNA"/>
</dbReference>
<dbReference type="EC" id="2.7.10.2" evidence="2"/>
<dbReference type="NCBIfam" id="TIGR01007">
    <property type="entry name" value="eps_fam"/>
    <property type="match status" value="1"/>
</dbReference>
<keyword evidence="12" id="KW-1185">Reference proteome</keyword>
<gene>
    <name evidence="11" type="ORF">J8H85_07795</name>
</gene>
<comment type="similarity">
    <text evidence="1">Belongs to the CpsD/CapB family.</text>
</comment>
<keyword evidence="9" id="KW-1133">Transmembrane helix</keyword>
<dbReference type="SUPFAM" id="SSF52540">
    <property type="entry name" value="P-loop containing nucleoside triphosphate hydrolases"/>
    <property type="match status" value="1"/>
</dbReference>
<evidence type="ECO:0000256" key="2">
    <source>
        <dbReference type="ARBA" id="ARBA00011903"/>
    </source>
</evidence>
<evidence type="ECO:0000256" key="8">
    <source>
        <dbReference type="ARBA" id="ARBA00051245"/>
    </source>
</evidence>
<comment type="catalytic activity">
    <reaction evidence="8">
        <text>L-tyrosyl-[protein] + ATP = O-phospho-L-tyrosyl-[protein] + ADP + H(+)</text>
        <dbReference type="Rhea" id="RHEA:10596"/>
        <dbReference type="Rhea" id="RHEA-COMP:10136"/>
        <dbReference type="Rhea" id="RHEA-COMP:20101"/>
        <dbReference type="ChEBI" id="CHEBI:15378"/>
        <dbReference type="ChEBI" id="CHEBI:30616"/>
        <dbReference type="ChEBI" id="CHEBI:46858"/>
        <dbReference type="ChEBI" id="CHEBI:61978"/>
        <dbReference type="ChEBI" id="CHEBI:456216"/>
        <dbReference type="EC" id="2.7.10.2"/>
    </reaction>
</comment>
<feature type="transmembrane region" description="Helical" evidence="9">
    <location>
        <begin position="26"/>
        <end position="45"/>
    </location>
</feature>
<evidence type="ECO:0000256" key="4">
    <source>
        <dbReference type="ARBA" id="ARBA00022741"/>
    </source>
</evidence>
<dbReference type="Pfam" id="PF13614">
    <property type="entry name" value="AAA_31"/>
    <property type="match status" value="1"/>
</dbReference>
<keyword evidence="5" id="KW-0418">Kinase</keyword>
<dbReference type="PANTHER" id="PTHR32309">
    <property type="entry name" value="TYROSINE-PROTEIN KINASE"/>
    <property type="match status" value="1"/>
</dbReference>
<dbReference type="Proteomes" id="UP000670776">
    <property type="component" value="Unassembled WGS sequence"/>
</dbReference>
<feature type="domain" description="AAA" evidence="10">
    <location>
        <begin position="582"/>
        <end position="703"/>
    </location>
</feature>
<evidence type="ECO:0000256" key="9">
    <source>
        <dbReference type="SAM" id="Phobius"/>
    </source>
</evidence>
<comment type="caution">
    <text evidence="11">The sequence shown here is derived from an EMBL/GenBank/DDBJ whole genome shotgun (WGS) entry which is preliminary data.</text>
</comment>
<evidence type="ECO:0000259" key="10">
    <source>
        <dbReference type="Pfam" id="PF13614"/>
    </source>
</evidence>
<dbReference type="RefSeq" id="WP_209654240.1">
    <property type="nucleotide sequence ID" value="NZ_JAGJCB010000005.1"/>
</dbReference>
<protein>
    <recommendedName>
        <fullName evidence="2">non-specific protein-tyrosine kinase</fullName>
        <ecNumber evidence="2">2.7.10.2</ecNumber>
    </recommendedName>
</protein>
<dbReference type="CDD" id="cd05387">
    <property type="entry name" value="BY-kinase"/>
    <property type="match status" value="1"/>
</dbReference>